<evidence type="ECO:0000313" key="2">
    <source>
        <dbReference type="Proteomes" id="UP001230649"/>
    </source>
</evidence>
<dbReference type="Proteomes" id="UP001230649">
    <property type="component" value="Unassembled WGS sequence"/>
</dbReference>
<gene>
    <name evidence="1" type="ORF">QFC20_000534</name>
</gene>
<sequence>MVSMSSTPSAAKNGKPTPSLLKKRTADQAGLDHAIADALGKKKPGDVQSGDGKGTSKTPDPARKDSGKEGKEVSAKDWLMEQVAKMESAFKPQAPRFMVDKYRDACLTWESTKSTVQAYLEEAAKHYVPPVAPIEKPIKVTASVPSTPSIPLSTTETSQPQTSTIKFDASLPYIDPRTGLPSPTQPTIKTHDDNIAGKTAPGVAPVTAKGTQNGKPPSATTNKKGSASVTLDSGRKKAARTPTPSEPNLSANSSINAKFPTGSAGDPIEIDDLDIDMNNDADIVPLIRPPPNAGKDQSGKQIAQRASAGATQMVNQLEGIGLGLGIGEINVDLPAAPPAASDSLLNPPTEDVAGDVSALLANIQNAVAATAGEAQLSEEDIMKFFETLAPDAGDGGDAGQGETGAALLAGNDGQFATAGLGMTDPFAGNVQDPGAGLGQPFITSTGDIGADPTNALGAFDASGEAAAVPVEAENAMPEDLDLSNMDWTQYSALLADIPDENGA</sequence>
<name>A0ACC2WYX7_9TREE</name>
<keyword evidence="2" id="KW-1185">Reference proteome</keyword>
<reference evidence="1" key="1">
    <citation type="submission" date="2023-04" db="EMBL/GenBank/DDBJ databases">
        <title>Draft Genome sequencing of Naganishia species isolated from polar environments using Oxford Nanopore Technology.</title>
        <authorList>
            <person name="Leo P."/>
            <person name="Venkateswaran K."/>
        </authorList>
    </citation>
    <scope>NUCLEOTIDE SEQUENCE</scope>
    <source>
        <strain evidence="1">MNA-CCFEE 5262</strain>
    </source>
</reference>
<accession>A0ACC2WYX7</accession>
<organism evidence="1 2">
    <name type="scientific">Naganishia adeliensis</name>
    <dbReference type="NCBI Taxonomy" id="92952"/>
    <lineage>
        <taxon>Eukaryota</taxon>
        <taxon>Fungi</taxon>
        <taxon>Dikarya</taxon>
        <taxon>Basidiomycota</taxon>
        <taxon>Agaricomycotina</taxon>
        <taxon>Tremellomycetes</taxon>
        <taxon>Filobasidiales</taxon>
        <taxon>Filobasidiaceae</taxon>
        <taxon>Naganishia</taxon>
    </lineage>
</organism>
<protein>
    <submittedName>
        <fullName evidence="1">Uncharacterized protein</fullName>
    </submittedName>
</protein>
<dbReference type="EMBL" id="JASBWS010000003">
    <property type="protein sequence ID" value="KAJ9116601.1"/>
    <property type="molecule type" value="Genomic_DNA"/>
</dbReference>
<comment type="caution">
    <text evidence="1">The sequence shown here is derived from an EMBL/GenBank/DDBJ whole genome shotgun (WGS) entry which is preliminary data.</text>
</comment>
<proteinExistence type="predicted"/>
<evidence type="ECO:0000313" key="1">
    <source>
        <dbReference type="EMBL" id="KAJ9116601.1"/>
    </source>
</evidence>